<dbReference type="NCBIfam" id="TIGR04178">
    <property type="entry name" value="exo_archaeo"/>
    <property type="match status" value="1"/>
</dbReference>
<protein>
    <submittedName>
        <fullName evidence="9">Exosortase family protein XrtF</fullName>
    </submittedName>
</protein>
<evidence type="ECO:0000256" key="6">
    <source>
        <dbReference type="ARBA" id="ARBA00022989"/>
    </source>
</evidence>
<keyword evidence="6 8" id="KW-1133">Transmembrane helix</keyword>
<feature type="transmembrane region" description="Helical" evidence="8">
    <location>
        <begin position="114"/>
        <end position="142"/>
    </location>
</feature>
<dbReference type="EMBL" id="NASZ01000002">
    <property type="protein sequence ID" value="MBD0724080.1"/>
    <property type="molecule type" value="Genomic_DNA"/>
</dbReference>
<evidence type="ECO:0000256" key="1">
    <source>
        <dbReference type="ARBA" id="ARBA00004651"/>
    </source>
</evidence>
<comment type="subcellular location">
    <subcellularLocation>
        <location evidence="1">Cell membrane</location>
        <topology evidence="1">Multi-pass membrane protein</topology>
    </subcellularLocation>
</comment>
<evidence type="ECO:0000256" key="3">
    <source>
        <dbReference type="ARBA" id="ARBA00022670"/>
    </source>
</evidence>
<name>A0ABR7UMH9_9FLAO</name>
<evidence type="ECO:0000313" key="9">
    <source>
        <dbReference type="EMBL" id="MBD0724080.1"/>
    </source>
</evidence>
<evidence type="ECO:0000256" key="4">
    <source>
        <dbReference type="ARBA" id="ARBA00022692"/>
    </source>
</evidence>
<evidence type="ECO:0000256" key="7">
    <source>
        <dbReference type="ARBA" id="ARBA00023136"/>
    </source>
</evidence>
<evidence type="ECO:0000256" key="2">
    <source>
        <dbReference type="ARBA" id="ARBA00022475"/>
    </source>
</evidence>
<dbReference type="InterPro" id="IPR026323">
    <property type="entry name" value="Exosortase-related_prot_XrtF"/>
</dbReference>
<comment type="caution">
    <text evidence="9">The sequence shown here is derived from an EMBL/GenBank/DDBJ whole genome shotgun (WGS) entry which is preliminary data.</text>
</comment>
<feature type="transmembrane region" description="Helical" evidence="8">
    <location>
        <begin position="148"/>
        <end position="170"/>
    </location>
</feature>
<dbReference type="RefSeq" id="WP_188219618.1">
    <property type="nucleotide sequence ID" value="NZ_NASZ01000002.1"/>
</dbReference>
<evidence type="ECO:0000256" key="8">
    <source>
        <dbReference type="SAM" id="Phobius"/>
    </source>
</evidence>
<keyword evidence="5" id="KW-0378">Hydrolase</keyword>
<keyword evidence="2" id="KW-1003">Cell membrane</keyword>
<keyword evidence="10" id="KW-1185">Reference proteome</keyword>
<dbReference type="InterPro" id="IPR019127">
    <property type="entry name" value="Exosortase"/>
</dbReference>
<proteinExistence type="predicted"/>
<dbReference type="NCBIfam" id="TIGR04128">
    <property type="entry name" value="exoso_Fjoh_1448"/>
    <property type="match status" value="1"/>
</dbReference>
<reference evidence="9 10" key="1">
    <citation type="journal article" date="2020" name="Microbiol. Res.">
        <title>Flavobacterium pokkalii sp. nov., a novel plant growth promoting native rhizobacteria isolated from pokkali rice grown in coastal saline affected agricultural regions of southern India, Kerala.</title>
        <authorList>
            <person name="Menon R.R."/>
            <person name="Kumari S."/>
            <person name="Viver T."/>
            <person name="Rameshkumar N."/>
        </authorList>
    </citation>
    <scope>NUCLEOTIDE SEQUENCE [LARGE SCALE GENOMIC DNA]</scope>
    <source>
        <strain evidence="9 10">L1I52</strain>
    </source>
</reference>
<feature type="transmembrane region" description="Helical" evidence="8">
    <location>
        <begin position="12"/>
        <end position="32"/>
    </location>
</feature>
<evidence type="ECO:0000256" key="5">
    <source>
        <dbReference type="ARBA" id="ARBA00022801"/>
    </source>
</evidence>
<dbReference type="Proteomes" id="UP000661715">
    <property type="component" value="Unassembled WGS sequence"/>
</dbReference>
<feature type="transmembrane region" description="Helical" evidence="8">
    <location>
        <begin position="86"/>
        <end position="107"/>
    </location>
</feature>
<organism evidence="9 10">
    <name type="scientific">Flavobacterium pokkalii</name>
    <dbReference type="NCBI Taxonomy" id="1940408"/>
    <lineage>
        <taxon>Bacteria</taxon>
        <taxon>Pseudomonadati</taxon>
        <taxon>Bacteroidota</taxon>
        <taxon>Flavobacteriia</taxon>
        <taxon>Flavobacteriales</taxon>
        <taxon>Flavobacteriaceae</taxon>
        <taxon>Flavobacterium</taxon>
    </lineage>
</organism>
<sequence length="178" mass="20659">MKKYLILYRPFLVFLAKFFLTYAVLTLIYQGYLSRFDGSSVDSITHFVAENTKQLLHLFGVDFRLKEVFQTGFITLFYNQQAVARMIEGCNAVSVIILFAAFIVAFSGKKRTTLIFILAGSFFIYVLNVVRIALLCSALYWFPDHEGLLHEIVFPLFIYGVVFVLWVIWVNKFSLYVR</sequence>
<evidence type="ECO:0000313" key="10">
    <source>
        <dbReference type="Proteomes" id="UP000661715"/>
    </source>
</evidence>
<keyword evidence="3" id="KW-0645">Protease</keyword>
<gene>
    <name evidence="9" type="ORF">B6A10_02705</name>
</gene>
<keyword evidence="4 8" id="KW-0812">Transmembrane</keyword>
<keyword evidence="7 8" id="KW-0472">Membrane</keyword>
<dbReference type="Pfam" id="PF09721">
    <property type="entry name" value="Exosortase_EpsH"/>
    <property type="match status" value="1"/>
</dbReference>
<dbReference type="InterPro" id="IPR026392">
    <property type="entry name" value="Exo/Archaeosortase_dom"/>
</dbReference>
<accession>A0ABR7UMH9</accession>